<evidence type="ECO:0000256" key="3">
    <source>
        <dbReference type="ARBA" id="ARBA00022989"/>
    </source>
</evidence>
<dbReference type="AlphaFoldDB" id="A0A6H1TV55"/>
<gene>
    <name evidence="7" type="ORF">HCG48_02805</name>
</gene>
<dbReference type="PANTHER" id="PTHR37422:SF13">
    <property type="entry name" value="LIPOPOLYSACCHARIDE BIOSYNTHESIS PROTEIN PA4999-RELATED"/>
    <property type="match status" value="1"/>
</dbReference>
<accession>A0A6H1TV55</accession>
<feature type="domain" description="O-antigen ligase-related" evidence="6">
    <location>
        <begin position="245"/>
        <end position="390"/>
    </location>
</feature>
<dbReference type="PANTHER" id="PTHR37422">
    <property type="entry name" value="TEICHURONIC ACID BIOSYNTHESIS PROTEIN TUAE"/>
    <property type="match status" value="1"/>
</dbReference>
<feature type="transmembrane region" description="Helical" evidence="5">
    <location>
        <begin position="374"/>
        <end position="399"/>
    </location>
</feature>
<keyword evidence="8" id="KW-1185">Reference proteome</keyword>
<evidence type="ECO:0000256" key="2">
    <source>
        <dbReference type="ARBA" id="ARBA00022692"/>
    </source>
</evidence>
<reference evidence="7 8" key="1">
    <citation type="submission" date="2020-04" db="EMBL/GenBank/DDBJ databases">
        <authorList>
            <person name="Basu S."/>
            <person name="Maruthanayagam V."/>
            <person name="Chakraborty S."/>
            <person name="Pramanik A."/>
            <person name="Mukherjee J."/>
            <person name="Brink B."/>
        </authorList>
    </citation>
    <scope>NUCLEOTIDE SEQUENCE [LARGE SCALE GENOMIC DNA]</scope>
    <source>
        <strain evidence="7 8">AP17</strain>
    </source>
</reference>
<organism evidence="7 8">
    <name type="scientific">Oxynema aestuarii AP17</name>
    <dbReference type="NCBI Taxonomy" id="2064643"/>
    <lineage>
        <taxon>Bacteria</taxon>
        <taxon>Bacillati</taxon>
        <taxon>Cyanobacteriota</taxon>
        <taxon>Cyanophyceae</taxon>
        <taxon>Oscillatoriophycideae</taxon>
        <taxon>Oscillatoriales</taxon>
        <taxon>Oscillatoriaceae</taxon>
        <taxon>Oxynema</taxon>
        <taxon>Oxynema aestuarii</taxon>
    </lineage>
</organism>
<keyword evidence="7" id="KW-0436">Ligase</keyword>
<feature type="transmembrane region" description="Helical" evidence="5">
    <location>
        <begin position="239"/>
        <end position="258"/>
    </location>
</feature>
<evidence type="ECO:0000313" key="8">
    <source>
        <dbReference type="Proteomes" id="UP000500857"/>
    </source>
</evidence>
<keyword evidence="4 5" id="KW-0472">Membrane</keyword>
<dbReference type="Pfam" id="PF04932">
    <property type="entry name" value="Wzy_C"/>
    <property type="match status" value="1"/>
</dbReference>
<dbReference type="Proteomes" id="UP000500857">
    <property type="component" value="Chromosome"/>
</dbReference>
<dbReference type="InterPro" id="IPR007016">
    <property type="entry name" value="O-antigen_ligase-rel_domated"/>
</dbReference>
<feature type="transmembrane region" description="Helical" evidence="5">
    <location>
        <begin position="66"/>
        <end position="84"/>
    </location>
</feature>
<proteinExistence type="predicted"/>
<sequence>MRSWVPSAFDSSRCRHPEARLQGAWKAAQFGLLVLPMSPLVGAIALVGAMVETWKHCASEIHRRSLNRGFAALGLWLVGGTLFAEYRQAAFLGLFNFLPFFAFFAAFSALVRTPAQLRRIAWIAIVTSVPVVIIGWGQLFWGWSGPVTFWPILDWRLEATGTPPGRMASVFAYANVLASYFLITLILGLGLWFEQWRAVQVLRRRSPRAEKVRDPRDPRIVRTIDLNASEEGGIVWQRWIFLTLAVLGNAVALVLTNSRNAWAIAVLAGLAFALYHGWRALVAIVVAASSAVLGSAFAPDPVGRGLRAIVPAYFWLRLSDRLYPDRPVETLRITQWQFAWNMAGDRPLFGWGLRNFTELYRDQMGIWMGHPHNLFLMLAAETGFPATIALSTLVGWGYARGWLLLRDWPPEPPRSQPERSAGDELSDDRGIYFSYLVGFAACILFHLLDVILFDARVNILAWLLLASICGVAYYRRA</sequence>
<feature type="transmembrane region" description="Helical" evidence="5">
    <location>
        <begin position="459"/>
        <end position="475"/>
    </location>
</feature>
<keyword evidence="3 5" id="KW-1133">Transmembrane helix</keyword>
<evidence type="ECO:0000256" key="4">
    <source>
        <dbReference type="ARBA" id="ARBA00023136"/>
    </source>
</evidence>
<evidence type="ECO:0000256" key="5">
    <source>
        <dbReference type="SAM" id="Phobius"/>
    </source>
</evidence>
<dbReference type="GO" id="GO:0016874">
    <property type="term" value="F:ligase activity"/>
    <property type="evidence" value="ECO:0007669"/>
    <property type="project" value="UniProtKB-KW"/>
</dbReference>
<dbReference type="GO" id="GO:0016020">
    <property type="term" value="C:membrane"/>
    <property type="evidence" value="ECO:0007669"/>
    <property type="project" value="UniProtKB-SubCell"/>
</dbReference>
<dbReference type="InterPro" id="IPR051533">
    <property type="entry name" value="WaaL-like"/>
</dbReference>
<feature type="transmembrane region" description="Helical" evidence="5">
    <location>
        <begin position="30"/>
        <end position="54"/>
    </location>
</feature>
<keyword evidence="2 5" id="KW-0812">Transmembrane</keyword>
<name>A0A6H1TV55_9CYAN</name>
<feature type="transmembrane region" description="Helical" evidence="5">
    <location>
        <begin position="278"/>
        <end position="298"/>
    </location>
</feature>
<evidence type="ECO:0000259" key="6">
    <source>
        <dbReference type="Pfam" id="PF04932"/>
    </source>
</evidence>
<dbReference type="EMBL" id="CP051167">
    <property type="protein sequence ID" value="QIZ69643.1"/>
    <property type="molecule type" value="Genomic_DNA"/>
</dbReference>
<dbReference type="RefSeq" id="WP_168567800.1">
    <property type="nucleotide sequence ID" value="NZ_CP051167.1"/>
</dbReference>
<comment type="subcellular location">
    <subcellularLocation>
        <location evidence="1">Membrane</location>
        <topology evidence="1">Multi-pass membrane protein</topology>
    </subcellularLocation>
</comment>
<feature type="transmembrane region" description="Helical" evidence="5">
    <location>
        <begin position="120"/>
        <end position="141"/>
    </location>
</feature>
<feature type="transmembrane region" description="Helical" evidence="5">
    <location>
        <begin position="90"/>
        <end position="111"/>
    </location>
</feature>
<feature type="transmembrane region" description="Helical" evidence="5">
    <location>
        <begin position="170"/>
        <end position="193"/>
    </location>
</feature>
<dbReference type="KEGG" id="oxy:HCG48_02805"/>
<evidence type="ECO:0000256" key="1">
    <source>
        <dbReference type="ARBA" id="ARBA00004141"/>
    </source>
</evidence>
<protein>
    <submittedName>
        <fullName evidence="7">O-antigen ligase family protein</fullName>
    </submittedName>
</protein>
<feature type="transmembrane region" description="Helical" evidence="5">
    <location>
        <begin position="432"/>
        <end position="452"/>
    </location>
</feature>
<evidence type="ECO:0000313" key="7">
    <source>
        <dbReference type="EMBL" id="QIZ69643.1"/>
    </source>
</evidence>